<evidence type="ECO:0000313" key="2">
    <source>
        <dbReference type="EMBL" id="KFG33965.1"/>
    </source>
</evidence>
<feature type="compositionally biased region" description="Basic and acidic residues" evidence="1">
    <location>
        <begin position="692"/>
        <end position="702"/>
    </location>
</feature>
<sequence length="957" mass="108212">MDSLGSPSIFLSLLRHACHACTRLSRRRIHHTGNLFRLVSLVFALSICCPSLASGRKWLPGPVGTSPFLGSFPNQNRLWNHALHAEGGQAEALLWAHSLVSPSGRGETIFWPRVHCLDTRAAAVERHGSLGSVEKPGEALAPPGGARVFSSACKEEGHSHKVLRAHANCSARFTSYRKLGRELHSSLRPRGPLAIDAHSSRPSAFPSSSSFASLACTLSLSRPLWPTTSTALACKGPLLRQVGKSVRCCGFLFSGDCSRPSRVLSFLSSRWFVSQFPRPRVSFSASSSRDWSASQACVRGFEFSLTCPGKRPYENAAFQTQLWMTRSRSKPKYRAAHPGLKQMILREKFWTRFDPNRNKLVHTPEYQELLVSERRRALQREVEDLSSRGEGQEDAKGDAGVNRTSEQASLIRTCLTEPEEENVELSDEQKREVHRREVRYLQQQPKFRQKKWGSGRFKKEEGYLFRLLESHRQKLREHDVKRRQRQLAAQRLAELSQALAADEDKTTGGDRDTDEILQVEDERIRRRIREANKELSYSFVITQVVPYLARLEQQTVKDSVAAWHQRMDKSLCPGEEEETNSFEAGPASLLHQVQRLHQKKNLHKGPQQVLSVYEQQQMFLGNVGFLDPVAERKRRSGCGRNREDERFLGRLRIAAARTRSIYLQFLVDLHFIFTSFEEFLTDGLEALLNDPRSSKEDQRGFADEETGVTDENKRPGEVQTNSRQSEEESAGNMESRGATREDTGNSRSPERWRTHEHLEEFVSTLSFQKGFRSADDVFSICHLIKRNPPAPSAEAQVFILRLADLMHKDFIRALARIYHFHKEWSVAGRFFLAAVTTRQQLLPKKLKLTMWDADTDSLELAIDVVSLAWTPAEKEAFLEELQFAAADAQAAVAQPLLEGIKAGLHAVMHDGSNVKKRRKRQQAEEGDIEDRAEGNQPEREPTDQITQGESGGSPNDT</sequence>
<feature type="compositionally biased region" description="Polar residues" evidence="1">
    <location>
        <begin position="943"/>
        <end position="957"/>
    </location>
</feature>
<feature type="compositionally biased region" description="Basic and acidic residues" evidence="1">
    <location>
        <begin position="929"/>
        <end position="942"/>
    </location>
</feature>
<evidence type="ECO:0000256" key="1">
    <source>
        <dbReference type="SAM" id="MobiDB-lite"/>
    </source>
</evidence>
<reference evidence="2 3" key="1">
    <citation type="submission" date="2014-02" db="EMBL/GenBank/DDBJ databases">
        <authorList>
            <person name="Sibley D."/>
            <person name="Venepally P."/>
            <person name="Karamycheva S."/>
            <person name="Hadjithomas M."/>
            <person name="Khan A."/>
            <person name="Brunk B."/>
            <person name="Roos D."/>
            <person name="Caler E."/>
            <person name="Lorenzi H."/>
        </authorList>
    </citation>
    <scope>NUCLEOTIDE SEQUENCE [LARGE SCALE GENOMIC DNA]</scope>
    <source>
        <strain evidence="2 3">GAB2-2007-GAL-DOM2</strain>
    </source>
</reference>
<name>A0A086JP97_TOXGO</name>
<feature type="compositionally biased region" description="Basic and acidic residues" evidence="1">
    <location>
        <begin position="737"/>
        <end position="753"/>
    </location>
</feature>
<proteinExistence type="predicted"/>
<evidence type="ECO:0000313" key="3">
    <source>
        <dbReference type="Proteomes" id="UP000028837"/>
    </source>
</evidence>
<feature type="region of interest" description="Disordered" evidence="1">
    <location>
        <begin position="911"/>
        <end position="957"/>
    </location>
</feature>
<feature type="region of interest" description="Disordered" evidence="1">
    <location>
        <begin position="690"/>
        <end position="753"/>
    </location>
</feature>
<gene>
    <name evidence="2" type="ORF">TGDOM2_259190</name>
</gene>
<dbReference type="EMBL" id="AHZU02001289">
    <property type="protein sequence ID" value="KFG33965.1"/>
    <property type="molecule type" value="Genomic_DNA"/>
</dbReference>
<organism evidence="2 3">
    <name type="scientific">Toxoplasma gondii GAB2-2007-GAL-DOM2</name>
    <dbReference type="NCBI Taxonomy" id="1130820"/>
    <lineage>
        <taxon>Eukaryota</taxon>
        <taxon>Sar</taxon>
        <taxon>Alveolata</taxon>
        <taxon>Apicomplexa</taxon>
        <taxon>Conoidasida</taxon>
        <taxon>Coccidia</taxon>
        <taxon>Eucoccidiorida</taxon>
        <taxon>Eimeriorina</taxon>
        <taxon>Sarcocystidae</taxon>
        <taxon>Toxoplasma</taxon>
    </lineage>
</organism>
<feature type="region of interest" description="Disordered" evidence="1">
    <location>
        <begin position="381"/>
        <end position="407"/>
    </location>
</feature>
<dbReference type="AlphaFoldDB" id="A0A086JP97"/>
<dbReference type="VEuPathDB" id="ToxoDB:TGDOM2_259190"/>
<feature type="compositionally biased region" description="Basic and acidic residues" evidence="1">
    <location>
        <begin position="381"/>
        <end position="397"/>
    </location>
</feature>
<dbReference type="InterPro" id="IPR016084">
    <property type="entry name" value="Haem_Oase-like_multi-hlx"/>
</dbReference>
<dbReference type="Proteomes" id="UP000028837">
    <property type="component" value="Unassembled WGS sequence"/>
</dbReference>
<protein>
    <submittedName>
        <fullName evidence="2">Uncharacterized protein</fullName>
    </submittedName>
</protein>
<dbReference type="OrthoDB" id="333453at2759"/>
<dbReference type="Gene3D" id="1.20.910.10">
    <property type="entry name" value="Heme oxygenase-like"/>
    <property type="match status" value="1"/>
</dbReference>
<accession>A0A086JP97</accession>
<comment type="caution">
    <text evidence="2">The sequence shown here is derived from an EMBL/GenBank/DDBJ whole genome shotgun (WGS) entry which is preliminary data.</text>
</comment>
<dbReference type="SUPFAM" id="SSF48613">
    <property type="entry name" value="Heme oxygenase-like"/>
    <property type="match status" value="1"/>
</dbReference>